<protein>
    <submittedName>
        <fullName evidence="2">Uncharacterized protein</fullName>
    </submittedName>
</protein>
<evidence type="ECO:0000313" key="2">
    <source>
        <dbReference type="EMBL" id="KAA6403226.1"/>
    </source>
</evidence>
<feature type="compositionally biased region" description="Polar residues" evidence="1">
    <location>
        <begin position="169"/>
        <end position="183"/>
    </location>
</feature>
<comment type="caution">
    <text evidence="2">The sequence shown here is derived from an EMBL/GenBank/DDBJ whole genome shotgun (WGS) entry which is preliminary data.</text>
</comment>
<organism evidence="2 3">
    <name type="scientific">Streblomastix strix</name>
    <dbReference type="NCBI Taxonomy" id="222440"/>
    <lineage>
        <taxon>Eukaryota</taxon>
        <taxon>Metamonada</taxon>
        <taxon>Preaxostyla</taxon>
        <taxon>Oxymonadida</taxon>
        <taxon>Streblomastigidae</taxon>
        <taxon>Streblomastix</taxon>
    </lineage>
</organism>
<evidence type="ECO:0000256" key="1">
    <source>
        <dbReference type="SAM" id="MobiDB-lite"/>
    </source>
</evidence>
<dbReference type="Proteomes" id="UP000324800">
    <property type="component" value="Unassembled WGS sequence"/>
</dbReference>
<dbReference type="AlphaFoldDB" id="A0A5J4X8V4"/>
<reference evidence="2 3" key="1">
    <citation type="submission" date="2019-03" db="EMBL/GenBank/DDBJ databases">
        <title>Single cell metagenomics reveals metabolic interactions within the superorganism composed of flagellate Streblomastix strix and complex community of Bacteroidetes bacteria on its surface.</title>
        <authorList>
            <person name="Treitli S.C."/>
            <person name="Kolisko M."/>
            <person name="Husnik F."/>
            <person name="Keeling P."/>
            <person name="Hampl V."/>
        </authorList>
    </citation>
    <scope>NUCLEOTIDE SEQUENCE [LARGE SCALE GENOMIC DNA]</scope>
    <source>
        <strain evidence="2">ST1C</strain>
    </source>
</reference>
<evidence type="ECO:0000313" key="3">
    <source>
        <dbReference type="Proteomes" id="UP000324800"/>
    </source>
</evidence>
<gene>
    <name evidence="2" type="ORF">EZS28_001241</name>
</gene>
<feature type="region of interest" description="Disordered" evidence="1">
    <location>
        <begin position="169"/>
        <end position="188"/>
    </location>
</feature>
<accession>A0A5J4X8V4</accession>
<dbReference type="EMBL" id="SNRW01000124">
    <property type="protein sequence ID" value="KAA6403226.1"/>
    <property type="molecule type" value="Genomic_DNA"/>
</dbReference>
<name>A0A5J4X8V4_9EUKA</name>
<sequence length="432" mass="47656">MKERILIMNPIKQNPTRIASATPEQQLEKPKDYARRIAQIFHQECINIITKYSVPTMKMRFTIPAMIHNIQFERKIEISQDDSDAELKVTKIPILFHSLLLNSLLIFDDIGSNADIQRFSSGLAKTITHLVSDSRQTESGTVWMYDQNWYNSGDIVPDQVTPANDATSLVNSGTGVAGTSNEYSRGDHKDPLQVSDVLPNKDTSVGIVGQASSYARSDHQHPIQTVDTIPVSDSADGSYGTVDSYARNDHSHPINVQTNALIVPVVNGVENNGTSAYYSRHDHIHPQQLTYDGNVTATKFIKSGGLPTEVLCANGDTTTIDSKLSRTYTGSRWIRLCNFPAGDSPNYTVNGITNVYGIFNAPTHIGTQYVIENDARQQFHNHSGSNPSAVYSVYIHLESVGTITIVVQDKSIQYTNIITEILTQDVVTGVSN</sequence>
<proteinExistence type="predicted"/>